<dbReference type="eggNOG" id="KOG0700">
    <property type="taxonomic scope" value="Eukaryota"/>
</dbReference>
<evidence type="ECO:0000256" key="8">
    <source>
        <dbReference type="ARBA" id="ARBA00023211"/>
    </source>
</evidence>
<dbReference type="AlphaFoldDB" id="M4BRT0"/>
<dbReference type="InParanoid" id="M4BRT0"/>
<dbReference type="InterPro" id="IPR015655">
    <property type="entry name" value="PP2C"/>
</dbReference>
<keyword evidence="4" id="KW-0479">Metal-binding</keyword>
<comment type="similarity">
    <text evidence="2">Belongs to the PP2C family.</text>
</comment>
<dbReference type="SUPFAM" id="SSF81606">
    <property type="entry name" value="PP2C-like"/>
    <property type="match status" value="1"/>
</dbReference>
<evidence type="ECO:0000256" key="2">
    <source>
        <dbReference type="ARBA" id="ARBA00006702"/>
    </source>
</evidence>
<feature type="domain" description="PPM-type phosphatase" evidence="11">
    <location>
        <begin position="267"/>
        <end position="552"/>
    </location>
</feature>
<evidence type="ECO:0000256" key="4">
    <source>
        <dbReference type="ARBA" id="ARBA00022723"/>
    </source>
</evidence>
<evidence type="ECO:0000313" key="13">
    <source>
        <dbReference type="Proteomes" id="UP000011713"/>
    </source>
</evidence>
<dbReference type="PANTHER" id="PTHR13832:SF803">
    <property type="entry name" value="PROTEIN PHOSPHATASE 1G"/>
    <property type="match status" value="1"/>
</dbReference>
<protein>
    <recommendedName>
        <fullName evidence="3">protein-serine/threonine phosphatase</fullName>
        <ecNumber evidence="3">3.1.3.16</ecNumber>
    </recommendedName>
</protein>
<evidence type="ECO:0000259" key="11">
    <source>
        <dbReference type="PROSITE" id="PS51746"/>
    </source>
</evidence>
<dbReference type="PROSITE" id="PS51746">
    <property type="entry name" value="PPM_2"/>
    <property type="match status" value="1"/>
</dbReference>
<dbReference type="Gene3D" id="3.40.50.2020">
    <property type="match status" value="1"/>
</dbReference>
<keyword evidence="5" id="KW-0378">Hydrolase</keyword>
<comment type="catalytic activity">
    <reaction evidence="10">
        <text>O-phospho-L-threonyl-[protein] + H2O = L-threonyl-[protein] + phosphate</text>
        <dbReference type="Rhea" id="RHEA:47004"/>
        <dbReference type="Rhea" id="RHEA-COMP:11060"/>
        <dbReference type="Rhea" id="RHEA-COMP:11605"/>
        <dbReference type="ChEBI" id="CHEBI:15377"/>
        <dbReference type="ChEBI" id="CHEBI:30013"/>
        <dbReference type="ChEBI" id="CHEBI:43474"/>
        <dbReference type="ChEBI" id="CHEBI:61977"/>
        <dbReference type="EC" id="3.1.3.16"/>
    </reaction>
</comment>
<dbReference type="CDD" id="cd00143">
    <property type="entry name" value="PP2Cc"/>
    <property type="match status" value="1"/>
</dbReference>
<dbReference type="Gene3D" id="3.60.40.10">
    <property type="entry name" value="PPM-type phosphatase domain"/>
    <property type="match status" value="1"/>
</dbReference>
<dbReference type="SMART" id="SM00332">
    <property type="entry name" value="PP2Cc"/>
    <property type="match status" value="1"/>
</dbReference>
<reference evidence="12" key="2">
    <citation type="submission" date="2015-06" db="UniProtKB">
        <authorList>
            <consortium name="EnsemblProtists"/>
        </authorList>
    </citation>
    <scope>IDENTIFICATION</scope>
    <source>
        <strain evidence="12">Emoy2</strain>
    </source>
</reference>
<dbReference type="EC" id="3.1.3.16" evidence="3"/>
<evidence type="ECO:0000256" key="10">
    <source>
        <dbReference type="ARBA" id="ARBA00048336"/>
    </source>
</evidence>
<reference evidence="13" key="1">
    <citation type="journal article" date="2010" name="Science">
        <title>Signatures of adaptation to obligate biotrophy in the Hyaloperonospora arabidopsidis genome.</title>
        <authorList>
            <person name="Baxter L."/>
            <person name="Tripathy S."/>
            <person name="Ishaque N."/>
            <person name="Boot N."/>
            <person name="Cabral A."/>
            <person name="Kemen E."/>
            <person name="Thines M."/>
            <person name="Ah-Fong A."/>
            <person name="Anderson R."/>
            <person name="Badejoko W."/>
            <person name="Bittner-Eddy P."/>
            <person name="Boore J.L."/>
            <person name="Chibucos M.C."/>
            <person name="Coates M."/>
            <person name="Dehal P."/>
            <person name="Delehaunty K."/>
            <person name="Dong S."/>
            <person name="Downton P."/>
            <person name="Dumas B."/>
            <person name="Fabro G."/>
            <person name="Fronick C."/>
            <person name="Fuerstenberg S.I."/>
            <person name="Fulton L."/>
            <person name="Gaulin E."/>
            <person name="Govers F."/>
            <person name="Hughes L."/>
            <person name="Humphray S."/>
            <person name="Jiang R.H."/>
            <person name="Judelson H."/>
            <person name="Kamoun S."/>
            <person name="Kyung K."/>
            <person name="Meijer H."/>
            <person name="Minx P."/>
            <person name="Morris P."/>
            <person name="Nelson J."/>
            <person name="Phuntumart V."/>
            <person name="Qutob D."/>
            <person name="Rehmany A."/>
            <person name="Rougon-Cardoso A."/>
            <person name="Ryden P."/>
            <person name="Torto-Alalibo T."/>
            <person name="Studholme D."/>
            <person name="Wang Y."/>
            <person name="Win J."/>
            <person name="Wood J."/>
            <person name="Clifton S.W."/>
            <person name="Rogers J."/>
            <person name="Van den Ackerveken G."/>
            <person name="Jones J.D."/>
            <person name="McDowell J.M."/>
            <person name="Beynon J."/>
            <person name="Tyler B.M."/>
        </authorList>
    </citation>
    <scope>NUCLEOTIDE SEQUENCE [LARGE SCALE GENOMIC DNA]</scope>
    <source>
        <strain evidence="13">Emoy2</strain>
    </source>
</reference>
<dbReference type="Pfam" id="PF00481">
    <property type="entry name" value="PP2C"/>
    <property type="match status" value="1"/>
</dbReference>
<evidence type="ECO:0000256" key="6">
    <source>
        <dbReference type="ARBA" id="ARBA00022842"/>
    </source>
</evidence>
<sequence>MDMAAILSDKSKLQQLVNDLFRPFDSRQVDQVVALQVETTITLDINHRISANRNLLSDDFAISTCHETTTAIAGAIAGAKELAYGEVSVLRKKNKKERQKKDQEEEKGEEREVTVELKEDAVLAAKTMGDASTCLSIDDGNGEFSVELKCETVSETVRILLVADLVNEVESILAARKALSRLGCDVVGVSFVVATNTNVLQSLTSAQVTYCCLWDVSRGVKLRPSLLSAVGFSSETDSCGVGSGQRARKRQRIAGMNTDIPAHVVLSHCTSEYQANSPSEDRSVNVVKSTDTGVQINAVFDGHGGSRAVEYVMQTMCREVTRTNTGQCASCSHLCSSLCQDILAEITSDSSSDEVHAIVDSAFSSSDEKFKQSLLALDPSIRMSKGYCNAGACAVIALFIHKVLCVANVGDCAAVLGKKNKETGELQAVEVSADHSCDNSHETKLVIERSHDRNAIRMSKGDLATGLGIAGAQRVAGSLAMTRAFGDFYLKCPELSMAPFKVNNAPFLYYFSCQTYGSLLRVCTAIRAKYHTSHRNLAYLPFTWMVAKSMSY</sequence>
<keyword evidence="7" id="KW-0904">Protein phosphatase</keyword>
<name>M4BRT0_HYAAE</name>
<evidence type="ECO:0000256" key="7">
    <source>
        <dbReference type="ARBA" id="ARBA00022912"/>
    </source>
</evidence>
<dbReference type="STRING" id="559515.M4BRT0"/>
<evidence type="ECO:0000256" key="5">
    <source>
        <dbReference type="ARBA" id="ARBA00022801"/>
    </source>
</evidence>
<comment type="cofactor">
    <cofactor evidence="1">
        <name>Mn(2+)</name>
        <dbReference type="ChEBI" id="CHEBI:29035"/>
    </cofactor>
</comment>
<dbReference type="InterPro" id="IPR036457">
    <property type="entry name" value="PPM-type-like_dom_sf"/>
</dbReference>
<dbReference type="VEuPathDB" id="FungiDB:HpaG809120"/>
<keyword evidence="13" id="KW-1185">Reference proteome</keyword>
<proteinExistence type="inferred from homology"/>
<accession>M4BRT0</accession>
<dbReference type="Proteomes" id="UP000011713">
    <property type="component" value="Unassembled WGS sequence"/>
</dbReference>
<dbReference type="InterPro" id="IPR001932">
    <property type="entry name" value="PPM-type_phosphatase-like_dom"/>
</dbReference>
<organism evidence="12 13">
    <name type="scientific">Hyaloperonospora arabidopsidis (strain Emoy2)</name>
    <name type="common">Downy mildew agent</name>
    <name type="synonym">Peronospora arabidopsidis</name>
    <dbReference type="NCBI Taxonomy" id="559515"/>
    <lineage>
        <taxon>Eukaryota</taxon>
        <taxon>Sar</taxon>
        <taxon>Stramenopiles</taxon>
        <taxon>Oomycota</taxon>
        <taxon>Peronosporomycetes</taxon>
        <taxon>Peronosporales</taxon>
        <taxon>Peronosporaceae</taxon>
        <taxon>Hyaloperonospora</taxon>
    </lineage>
</organism>
<dbReference type="PANTHER" id="PTHR13832">
    <property type="entry name" value="PROTEIN PHOSPHATASE 2C"/>
    <property type="match status" value="1"/>
</dbReference>
<dbReference type="HOGENOM" id="CLU_024103_0_0_1"/>
<dbReference type="GO" id="GO:0004722">
    <property type="term" value="F:protein serine/threonine phosphatase activity"/>
    <property type="evidence" value="ECO:0007669"/>
    <property type="project" value="UniProtKB-EC"/>
</dbReference>
<dbReference type="EnsemblProtists" id="HpaT809120">
    <property type="protein sequence ID" value="HpaP809120"/>
    <property type="gene ID" value="HpaG809120"/>
</dbReference>
<keyword evidence="8" id="KW-0464">Manganese</keyword>
<dbReference type="OMA" id="AISTCHE"/>
<evidence type="ECO:0000313" key="12">
    <source>
        <dbReference type="EnsemblProtists" id="HpaP809120"/>
    </source>
</evidence>
<keyword evidence="6" id="KW-0460">Magnesium</keyword>
<evidence type="ECO:0000256" key="3">
    <source>
        <dbReference type="ARBA" id="ARBA00013081"/>
    </source>
</evidence>
<dbReference type="EMBL" id="JH598667">
    <property type="status" value="NOT_ANNOTATED_CDS"/>
    <property type="molecule type" value="Genomic_DNA"/>
</dbReference>
<evidence type="ECO:0000256" key="1">
    <source>
        <dbReference type="ARBA" id="ARBA00001936"/>
    </source>
</evidence>
<dbReference type="GO" id="GO:0046872">
    <property type="term" value="F:metal ion binding"/>
    <property type="evidence" value="ECO:0007669"/>
    <property type="project" value="UniProtKB-KW"/>
</dbReference>
<dbReference type="InterPro" id="IPR029057">
    <property type="entry name" value="PRTase-like"/>
</dbReference>
<comment type="catalytic activity">
    <reaction evidence="9">
        <text>O-phospho-L-seryl-[protein] + H2O = L-seryl-[protein] + phosphate</text>
        <dbReference type="Rhea" id="RHEA:20629"/>
        <dbReference type="Rhea" id="RHEA-COMP:9863"/>
        <dbReference type="Rhea" id="RHEA-COMP:11604"/>
        <dbReference type="ChEBI" id="CHEBI:15377"/>
        <dbReference type="ChEBI" id="CHEBI:29999"/>
        <dbReference type="ChEBI" id="CHEBI:43474"/>
        <dbReference type="ChEBI" id="CHEBI:83421"/>
        <dbReference type="EC" id="3.1.3.16"/>
    </reaction>
</comment>
<evidence type="ECO:0000256" key="9">
    <source>
        <dbReference type="ARBA" id="ARBA00047761"/>
    </source>
</evidence>